<evidence type="ECO:0000256" key="6">
    <source>
        <dbReference type="ARBA" id="ARBA00047622"/>
    </source>
</evidence>
<accession>A0A2T0RJ74</accession>
<dbReference type="GO" id="GO:0000234">
    <property type="term" value="F:phosphoethanolamine N-methyltransferase activity"/>
    <property type="evidence" value="ECO:0007669"/>
    <property type="project" value="UniProtKB-EC"/>
</dbReference>
<comment type="pathway">
    <text evidence="1">Lipid metabolism.</text>
</comment>
<dbReference type="OrthoDB" id="9777638at2"/>
<evidence type="ECO:0000256" key="4">
    <source>
        <dbReference type="ARBA" id="ARBA00022679"/>
    </source>
</evidence>
<evidence type="ECO:0000256" key="2">
    <source>
        <dbReference type="ARBA" id="ARBA00022428"/>
    </source>
</evidence>
<evidence type="ECO:0000256" key="5">
    <source>
        <dbReference type="ARBA" id="ARBA00025707"/>
    </source>
</evidence>
<keyword evidence="3 8" id="KW-0489">Methyltransferase</keyword>
<comment type="caution">
    <text evidence="8">The sequence shown here is derived from an EMBL/GenBank/DDBJ whole genome shotgun (WGS) entry which is preliminary data.</text>
</comment>
<evidence type="ECO:0000313" key="8">
    <source>
        <dbReference type="EMBL" id="PRY21244.1"/>
    </source>
</evidence>
<feature type="domain" description="Methyltransferase" evidence="7">
    <location>
        <begin position="43"/>
        <end position="139"/>
    </location>
</feature>
<evidence type="ECO:0000256" key="1">
    <source>
        <dbReference type="ARBA" id="ARBA00005189"/>
    </source>
</evidence>
<keyword evidence="9" id="KW-1185">Reference proteome</keyword>
<sequence>MSEEIKSAFEAAADHFGANSLSFWDYIGRRTIDLAQLSRGGNVLDVGCGSGASALPAAEIVGPSGHVVAIDFSTGLISLGQEKAIARGLRNIDFLCQDMTALDYPENSFDAVVSALSIFFVDDMEMQIRKFWSVLKPEGVLAVTCWGPDVLEPAMSAWSEIVRDVRPDLLSEPSPGDRISNRDELAALFRDGGAGDPVVVEEPGFHDIAHPADWWEIVMGTGLRGVMEELSEDEINDVKSRTLAWATHSKLSKVELNVLYGRSKKSLER</sequence>
<keyword evidence="4 8" id="KW-0808">Transferase</keyword>
<dbReference type="SUPFAM" id="SSF53335">
    <property type="entry name" value="S-adenosyl-L-methionine-dependent methyltransferases"/>
    <property type="match status" value="1"/>
</dbReference>
<comment type="catalytic activity">
    <reaction evidence="6">
        <text>phosphoethanolamine + S-adenosyl-L-methionine = N-methylethanolamine phosphate + S-adenosyl-L-homocysteine + H(+)</text>
        <dbReference type="Rhea" id="RHEA:20365"/>
        <dbReference type="ChEBI" id="CHEBI:15378"/>
        <dbReference type="ChEBI" id="CHEBI:57781"/>
        <dbReference type="ChEBI" id="CHEBI:57856"/>
        <dbReference type="ChEBI" id="CHEBI:58190"/>
        <dbReference type="ChEBI" id="CHEBI:59789"/>
        <dbReference type="EC" id="2.1.1.103"/>
    </reaction>
    <physiologicalReaction direction="left-to-right" evidence="6">
        <dbReference type="Rhea" id="RHEA:20366"/>
    </physiologicalReaction>
</comment>
<dbReference type="AlphaFoldDB" id="A0A2T0RJ74"/>
<dbReference type="EMBL" id="PVTD01000010">
    <property type="protein sequence ID" value="PRY21244.1"/>
    <property type="molecule type" value="Genomic_DNA"/>
</dbReference>
<dbReference type="GO" id="GO:0009234">
    <property type="term" value="P:menaquinone biosynthetic process"/>
    <property type="evidence" value="ECO:0007669"/>
    <property type="project" value="UniProtKB-KW"/>
</dbReference>
<evidence type="ECO:0000256" key="3">
    <source>
        <dbReference type="ARBA" id="ARBA00022603"/>
    </source>
</evidence>
<comment type="pathway">
    <text evidence="5">Phospholipid metabolism.</text>
</comment>
<dbReference type="PROSITE" id="PS51608">
    <property type="entry name" value="SAM_MT_UBIE"/>
    <property type="match status" value="1"/>
</dbReference>
<dbReference type="GO" id="GO:0032259">
    <property type="term" value="P:methylation"/>
    <property type="evidence" value="ECO:0007669"/>
    <property type="project" value="UniProtKB-KW"/>
</dbReference>
<dbReference type="PANTHER" id="PTHR44307">
    <property type="entry name" value="PHOSPHOETHANOLAMINE METHYLTRANSFERASE"/>
    <property type="match status" value="1"/>
</dbReference>
<keyword evidence="2" id="KW-0474">Menaquinone biosynthesis</keyword>
<dbReference type="RefSeq" id="WP_106207084.1">
    <property type="nucleotide sequence ID" value="NZ_PVTD01000010.1"/>
</dbReference>
<name>A0A2T0RJ74_9RHOB</name>
<dbReference type="Pfam" id="PF13649">
    <property type="entry name" value="Methyltransf_25"/>
    <property type="match status" value="1"/>
</dbReference>
<proteinExistence type="predicted"/>
<dbReference type="InterPro" id="IPR004033">
    <property type="entry name" value="UbiE/COQ5_MeTrFase"/>
</dbReference>
<evidence type="ECO:0000259" key="7">
    <source>
        <dbReference type="Pfam" id="PF13649"/>
    </source>
</evidence>
<organism evidence="8 9">
    <name type="scientific">Aliiruegeria haliotis</name>
    <dbReference type="NCBI Taxonomy" id="1280846"/>
    <lineage>
        <taxon>Bacteria</taxon>
        <taxon>Pseudomonadati</taxon>
        <taxon>Pseudomonadota</taxon>
        <taxon>Alphaproteobacteria</taxon>
        <taxon>Rhodobacterales</taxon>
        <taxon>Roseobacteraceae</taxon>
        <taxon>Aliiruegeria</taxon>
    </lineage>
</organism>
<dbReference type="Gene3D" id="3.40.50.150">
    <property type="entry name" value="Vaccinia Virus protein VP39"/>
    <property type="match status" value="1"/>
</dbReference>
<reference evidence="8 9" key="1">
    <citation type="submission" date="2018-03" db="EMBL/GenBank/DDBJ databases">
        <title>Genomic Encyclopedia of Archaeal and Bacterial Type Strains, Phase II (KMG-II): from individual species to whole genera.</title>
        <authorList>
            <person name="Goeker M."/>
        </authorList>
    </citation>
    <scope>NUCLEOTIDE SEQUENCE [LARGE SCALE GENOMIC DNA]</scope>
    <source>
        <strain evidence="8 9">DSM 29328</strain>
    </source>
</reference>
<evidence type="ECO:0000313" key="9">
    <source>
        <dbReference type="Proteomes" id="UP000239480"/>
    </source>
</evidence>
<protein>
    <submittedName>
        <fullName evidence="8">Methyltransferase family protein</fullName>
    </submittedName>
</protein>
<dbReference type="PANTHER" id="PTHR44307:SF2">
    <property type="entry name" value="PHOSPHOETHANOLAMINE METHYLTRANSFERASE ISOFORM X1"/>
    <property type="match status" value="1"/>
</dbReference>
<dbReference type="InterPro" id="IPR029063">
    <property type="entry name" value="SAM-dependent_MTases_sf"/>
</dbReference>
<dbReference type="InterPro" id="IPR041698">
    <property type="entry name" value="Methyltransf_25"/>
</dbReference>
<dbReference type="CDD" id="cd02440">
    <property type="entry name" value="AdoMet_MTases"/>
    <property type="match status" value="1"/>
</dbReference>
<dbReference type="Proteomes" id="UP000239480">
    <property type="component" value="Unassembled WGS sequence"/>
</dbReference>
<gene>
    <name evidence="8" type="ORF">CLV78_110119</name>
</gene>